<gene>
    <name evidence="1" type="ORF">EXIGLDRAFT_695896</name>
</gene>
<accession>A0A165QE66</accession>
<reference evidence="1 2" key="1">
    <citation type="journal article" date="2016" name="Mol. Biol. Evol.">
        <title>Comparative Genomics of Early-Diverging Mushroom-Forming Fungi Provides Insights into the Origins of Lignocellulose Decay Capabilities.</title>
        <authorList>
            <person name="Nagy L.G."/>
            <person name="Riley R."/>
            <person name="Tritt A."/>
            <person name="Adam C."/>
            <person name="Daum C."/>
            <person name="Floudas D."/>
            <person name="Sun H."/>
            <person name="Yadav J.S."/>
            <person name="Pangilinan J."/>
            <person name="Larsson K.H."/>
            <person name="Matsuura K."/>
            <person name="Barry K."/>
            <person name="Labutti K."/>
            <person name="Kuo R."/>
            <person name="Ohm R.A."/>
            <person name="Bhattacharya S.S."/>
            <person name="Shirouzu T."/>
            <person name="Yoshinaga Y."/>
            <person name="Martin F.M."/>
            <person name="Grigoriev I.V."/>
            <person name="Hibbett D.S."/>
        </authorList>
    </citation>
    <scope>NUCLEOTIDE SEQUENCE [LARGE SCALE GENOMIC DNA]</scope>
    <source>
        <strain evidence="1 2">HHB12029</strain>
    </source>
</reference>
<evidence type="ECO:0000313" key="1">
    <source>
        <dbReference type="EMBL" id="KZW03477.1"/>
    </source>
</evidence>
<dbReference type="EMBL" id="KV425883">
    <property type="protein sequence ID" value="KZW03477.1"/>
    <property type="molecule type" value="Genomic_DNA"/>
</dbReference>
<dbReference type="OrthoDB" id="2803160at2759"/>
<name>A0A165QE66_EXIGL</name>
<dbReference type="AlphaFoldDB" id="A0A165QE66"/>
<proteinExistence type="predicted"/>
<dbReference type="InParanoid" id="A0A165QE66"/>
<protein>
    <submittedName>
        <fullName evidence="1">Uncharacterized protein</fullName>
    </submittedName>
</protein>
<evidence type="ECO:0000313" key="2">
    <source>
        <dbReference type="Proteomes" id="UP000077266"/>
    </source>
</evidence>
<sequence>MLFTHIQLNDFDLLEILRRMATSSSIALEHLSDFIYYSYGFYSSLYEEPLYAPFKVRPHWRRLSLNPSASNGATSHETGTTTGFRTGQAMASSTTTSLCCILDGFDIVLARFLEKLQLDSIEERECSTMDVTNFAAVLDYERSSGV</sequence>
<dbReference type="Proteomes" id="UP000077266">
    <property type="component" value="Unassembled WGS sequence"/>
</dbReference>
<organism evidence="1 2">
    <name type="scientific">Exidia glandulosa HHB12029</name>
    <dbReference type="NCBI Taxonomy" id="1314781"/>
    <lineage>
        <taxon>Eukaryota</taxon>
        <taxon>Fungi</taxon>
        <taxon>Dikarya</taxon>
        <taxon>Basidiomycota</taxon>
        <taxon>Agaricomycotina</taxon>
        <taxon>Agaricomycetes</taxon>
        <taxon>Auriculariales</taxon>
        <taxon>Exidiaceae</taxon>
        <taxon>Exidia</taxon>
    </lineage>
</organism>
<keyword evidence="2" id="KW-1185">Reference proteome</keyword>